<keyword evidence="2 4" id="KW-0697">Rotamase</keyword>
<dbReference type="PANTHER" id="PTHR45625">
    <property type="entry name" value="PEPTIDYL-PROLYL CIS-TRANS ISOMERASE-RELATED"/>
    <property type="match status" value="1"/>
</dbReference>
<dbReference type="AlphaFoldDB" id="A0A948T2W5"/>
<dbReference type="Pfam" id="PF00160">
    <property type="entry name" value="Pro_isomerase"/>
    <property type="match status" value="1"/>
</dbReference>
<dbReference type="PRINTS" id="PR00153">
    <property type="entry name" value="CSAPPISMRASE"/>
</dbReference>
<evidence type="ECO:0000256" key="5">
    <source>
        <dbReference type="SAM" id="MobiDB-lite"/>
    </source>
</evidence>
<evidence type="ECO:0000259" key="6">
    <source>
        <dbReference type="PROSITE" id="PS50072"/>
    </source>
</evidence>
<reference evidence="7" key="2">
    <citation type="submission" date="2021-04" db="EMBL/GenBank/DDBJ databases">
        <authorList>
            <person name="Gilroy R."/>
        </authorList>
    </citation>
    <scope>NUCLEOTIDE SEQUENCE</scope>
    <source>
        <strain evidence="7">B5_2728</strain>
    </source>
</reference>
<evidence type="ECO:0000256" key="1">
    <source>
        <dbReference type="ARBA" id="ARBA00002388"/>
    </source>
</evidence>
<comment type="similarity">
    <text evidence="4">Belongs to the cyclophilin-type PPIase family.</text>
</comment>
<dbReference type="Proteomes" id="UP000713596">
    <property type="component" value="Unassembled WGS sequence"/>
</dbReference>
<organism evidence="7 8">
    <name type="scientific">Candidatus Allofournierella pullistercoris</name>
    <dbReference type="NCBI Taxonomy" id="2838597"/>
    <lineage>
        <taxon>Bacteria</taxon>
        <taxon>Bacillati</taxon>
        <taxon>Bacillota</taxon>
        <taxon>Clostridia</taxon>
        <taxon>Eubacteriales</taxon>
        <taxon>Oscillospiraceae</taxon>
        <taxon>Allofournierella</taxon>
    </lineage>
</organism>
<evidence type="ECO:0000256" key="2">
    <source>
        <dbReference type="ARBA" id="ARBA00023110"/>
    </source>
</evidence>
<dbReference type="InterPro" id="IPR002130">
    <property type="entry name" value="Cyclophilin-type_PPIase_dom"/>
</dbReference>
<evidence type="ECO:0000313" key="8">
    <source>
        <dbReference type="Proteomes" id="UP000713596"/>
    </source>
</evidence>
<dbReference type="PROSITE" id="PS51257">
    <property type="entry name" value="PROKAR_LIPOPROTEIN"/>
    <property type="match status" value="1"/>
</dbReference>
<keyword evidence="3 4" id="KW-0413">Isomerase</keyword>
<proteinExistence type="inferred from homology"/>
<keyword evidence="4" id="KW-0732">Signal</keyword>
<dbReference type="EC" id="5.2.1.8" evidence="4"/>
<feature type="region of interest" description="Disordered" evidence="5">
    <location>
        <begin position="238"/>
        <end position="273"/>
    </location>
</feature>
<dbReference type="EMBL" id="JAHLFP010000046">
    <property type="protein sequence ID" value="MBU3806355.1"/>
    <property type="molecule type" value="Genomic_DNA"/>
</dbReference>
<dbReference type="PROSITE" id="PS50072">
    <property type="entry name" value="CSA_PPIASE_2"/>
    <property type="match status" value="1"/>
</dbReference>
<comment type="function">
    <text evidence="1 4">PPIases accelerate the folding of proteins. It catalyzes the cis-trans isomerization of proline imidic peptide bonds in oligopeptides.</text>
</comment>
<feature type="domain" description="PPIase cyclophilin-type" evidence="6">
    <location>
        <begin position="51"/>
        <end position="234"/>
    </location>
</feature>
<dbReference type="SUPFAM" id="SSF50891">
    <property type="entry name" value="Cyclophilin-like"/>
    <property type="match status" value="1"/>
</dbReference>
<dbReference type="PANTHER" id="PTHR45625:SF4">
    <property type="entry name" value="PEPTIDYLPROLYL ISOMERASE DOMAIN AND WD REPEAT-CONTAINING PROTEIN 1"/>
    <property type="match status" value="1"/>
</dbReference>
<comment type="caution">
    <text evidence="7">The sequence shown here is derived from an EMBL/GenBank/DDBJ whole genome shotgun (WGS) entry which is preliminary data.</text>
</comment>
<dbReference type="Gene3D" id="2.40.100.10">
    <property type="entry name" value="Cyclophilin-like"/>
    <property type="match status" value="1"/>
</dbReference>
<evidence type="ECO:0000256" key="3">
    <source>
        <dbReference type="ARBA" id="ARBA00023235"/>
    </source>
</evidence>
<sequence>MLKRFFALLFCTLALSGLLSGCVTLSQGQIRRPQVESQELAFQTPSADAPVAIFKTSQGEFRAVLYPEIAPMAVENFTQLAKQGYYDSTNFHRIISGFAVQGGDGTDTGKGGSTIWNNAPYPMEVSDQLHHYAGALCAAFSPDEPISGMSQFYVVQALPDSVDSNLQKQMEEAGYRSEVIAAYDKAGGLPYLDYTDTVFGQVYAGMETIDAIASTKLDEEGNPIQPVTIESVIITTYGEAESGTASDASSSEPSAPSGEASRSVAQSDSTSQP</sequence>
<feature type="compositionally biased region" description="Low complexity" evidence="5">
    <location>
        <begin position="238"/>
        <end position="263"/>
    </location>
</feature>
<dbReference type="CDD" id="cd00317">
    <property type="entry name" value="cyclophilin"/>
    <property type="match status" value="1"/>
</dbReference>
<name>A0A948T2W5_9FIRM</name>
<dbReference type="InterPro" id="IPR044666">
    <property type="entry name" value="Cyclophilin_A-like"/>
</dbReference>
<accession>A0A948T2W5</accession>
<comment type="catalytic activity">
    <reaction evidence="4">
        <text>[protein]-peptidylproline (omega=180) = [protein]-peptidylproline (omega=0)</text>
        <dbReference type="Rhea" id="RHEA:16237"/>
        <dbReference type="Rhea" id="RHEA-COMP:10747"/>
        <dbReference type="Rhea" id="RHEA-COMP:10748"/>
        <dbReference type="ChEBI" id="CHEBI:83833"/>
        <dbReference type="ChEBI" id="CHEBI:83834"/>
        <dbReference type="EC" id="5.2.1.8"/>
    </reaction>
</comment>
<evidence type="ECO:0000313" key="7">
    <source>
        <dbReference type="EMBL" id="MBU3806355.1"/>
    </source>
</evidence>
<feature type="compositionally biased region" description="Polar residues" evidence="5">
    <location>
        <begin position="264"/>
        <end position="273"/>
    </location>
</feature>
<dbReference type="GO" id="GO:0003755">
    <property type="term" value="F:peptidyl-prolyl cis-trans isomerase activity"/>
    <property type="evidence" value="ECO:0007669"/>
    <property type="project" value="UniProtKB-UniRule"/>
</dbReference>
<feature type="signal peptide" evidence="4">
    <location>
        <begin position="1"/>
        <end position="21"/>
    </location>
</feature>
<gene>
    <name evidence="7" type="ORF">H9882_05630</name>
</gene>
<feature type="chain" id="PRO_5039757122" description="Peptidyl-prolyl cis-trans isomerase" evidence="4">
    <location>
        <begin position="22"/>
        <end position="273"/>
    </location>
</feature>
<reference evidence="7" key="1">
    <citation type="journal article" date="2021" name="PeerJ">
        <title>Extensive microbial diversity within the chicken gut microbiome revealed by metagenomics and culture.</title>
        <authorList>
            <person name="Gilroy R."/>
            <person name="Ravi A."/>
            <person name="Getino M."/>
            <person name="Pursley I."/>
            <person name="Horton D.L."/>
            <person name="Alikhan N.F."/>
            <person name="Baker D."/>
            <person name="Gharbi K."/>
            <person name="Hall N."/>
            <person name="Watson M."/>
            <person name="Adriaenssens E.M."/>
            <person name="Foster-Nyarko E."/>
            <person name="Jarju S."/>
            <person name="Secka A."/>
            <person name="Antonio M."/>
            <person name="Oren A."/>
            <person name="Chaudhuri R.R."/>
            <person name="La Ragione R."/>
            <person name="Hildebrand F."/>
            <person name="Pallen M.J."/>
        </authorList>
    </citation>
    <scope>NUCLEOTIDE SEQUENCE</scope>
    <source>
        <strain evidence="7">B5_2728</strain>
    </source>
</reference>
<evidence type="ECO:0000256" key="4">
    <source>
        <dbReference type="RuleBase" id="RU363019"/>
    </source>
</evidence>
<dbReference type="InterPro" id="IPR029000">
    <property type="entry name" value="Cyclophilin-like_dom_sf"/>
</dbReference>
<protein>
    <recommendedName>
        <fullName evidence="4">Peptidyl-prolyl cis-trans isomerase</fullName>
        <shortName evidence="4">PPIase</shortName>
        <ecNumber evidence="4">5.2.1.8</ecNumber>
    </recommendedName>
</protein>